<organism evidence="2 3">
    <name type="scientific">Hypsibius exemplaris</name>
    <name type="common">Freshwater tardigrade</name>
    <dbReference type="NCBI Taxonomy" id="2072580"/>
    <lineage>
        <taxon>Eukaryota</taxon>
        <taxon>Metazoa</taxon>
        <taxon>Ecdysozoa</taxon>
        <taxon>Tardigrada</taxon>
        <taxon>Eutardigrada</taxon>
        <taxon>Parachela</taxon>
        <taxon>Hypsibioidea</taxon>
        <taxon>Hypsibiidae</taxon>
        <taxon>Hypsibius</taxon>
    </lineage>
</organism>
<feature type="region of interest" description="Disordered" evidence="1">
    <location>
        <begin position="1"/>
        <end position="38"/>
    </location>
</feature>
<dbReference type="EMBL" id="MTYJ01000190">
    <property type="protein sequence ID" value="OWA50358.1"/>
    <property type="molecule type" value="Genomic_DNA"/>
</dbReference>
<feature type="compositionally biased region" description="Basic residues" evidence="1">
    <location>
        <begin position="488"/>
        <end position="499"/>
    </location>
</feature>
<protein>
    <recommendedName>
        <fullName evidence="4">Retrotransposon gag domain-containing protein</fullName>
    </recommendedName>
</protein>
<dbReference type="Proteomes" id="UP000192578">
    <property type="component" value="Unassembled WGS sequence"/>
</dbReference>
<name>A0A9X6RJP9_HYPEX</name>
<evidence type="ECO:0000313" key="3">
    <source>
        <dbReference type="Proteomes" id="UP000192578"/>
    </source>
</evidence>
<dbReference type="OrthoDB" id="6369031at2759"/>
<keyword evidence="3" id="KW-1185">Reference proteome</keyword>
<comment type="caution">
    <text evidence="2">The sequence shown here is derived from an EMBL/GenBank/DDBJ whole genome shotgun (WGS) entry which is preliminary data.</text>
</comment>
<dbReference type="PANTHER" id="PTHR33194">
    <property type="entry name" value="ZINC KNUCKLE DOMAINCONTAINING PROTEIN"/>
    <property type="match status" value="1"/>
</dbReference>
<proteinExistence type="predicted"/>
<feature type="compositionally biased region" description="Low complexity" evidence="1">
    <location>
        <begin position="17"/>
        <end position="38"/>
    </location>
</feature>
<reference evidence="3" key="1">
    <citation type="submission" date="2017-01" db="EMBL/GenBank/DDBJ databases">
        <title>Comparative genomics of anhydrobiosis in the tardigrade Hypsibius dujardini.</title>
        <authorList>
            <person name="Yoshida Y."/>
            <person name="Koutsovoulos G."/>
            <person name="Laetsch D."/>
            <person name="Stevens L."/>
            <person name="Kumar S."/>
            <person name="Horikawa D."/>
            <person name="Ishino K."/>
            <person name="Komine S."/>
            <person name="Tomita M."/>
            <person name="Blaxter M."/>
            <person name="Arakawa K."/>
        </authorList>
    </citation>
    <scope>NUCLEOTIDE SEQUENCE [LARGE SCALE GENOMIC DNA]</scope>
    <source>
        <strain evidence="3">Z151</strain>
    </source>
</reference>
<dbReference type="AlphaFoldDB" id="A0A9X6RJP9"/>
<accession>A0A9X6RJP9</accession>
<evidence type="ECO:0000256" key="1">
    <source>
        <dbReference type="SAM" id="MobiDB-lite"/>
    </source>
</evidence>
<feature type="compositionally biased region" description="Polar residues" evidence="1">
    <location>
        <begin position="472"/>
        <end position="487"/>
    </location>
</feature>
<gene>
    <name evidence="2" type="ORF">BV898_14877</name>
</gene>
<sequence>MPSDNEKNNGSSGNGGRAQQRQQQRFAPPLASTSTAATTQGGVTVKTIADAVVIQQSQMAIRGPVIMPKFGNKGTEEIGMFLRRFKMAGHAQKWTDEDLLAMLRLSLEEGSGAEYWYVRTVIPGTWAELKDLMLKNFRPPTFLEYQQKTLARRVMKDTESINTYFEEVMKLYDVLESLGKAFTDLEKADKLTSGLHGNLFRDVTMIAPTTPQNFLNKSEKAINMTIRVQKKPQSSQVEILPNAIIDPVSLHGEQRQNRGNHRGNHFDLNYQETKGRFGQNNGGDRFCVYDDRILPYQPDGYKPMIVWKSDRQKTNLRDKGMNTNRPIGSGVTSGMHREVMTEKSGQSKTLTERTVAGDSKMNHSFKDIRMRSSMQNKPVIGPCTKGTIIGGKPTMKHANEFDGEFCAARRRTEVAQNSESTEEEYFIPDGRKVTTNNEFQTPQEPTIKMAIAPIVGELRERENSPEIPVQQPRRTTLQTAPLTNNTRPARKQRRKVEVS</sequence>
<evidence type="ECO:0000313" key="2">
    <source>
        <dbReference type="EMBL" id="OWA50358.1"/>
    </source>
</evidence>
<feature type="region of interest" description="Disordered" evidence="1">
    <location>
        <begin position="460"/>
        <end position="499"/>
    </location>
</feature>
<dbReference type="PANTHER" id="PTHR33194:SF4">
    <property type="entry name" value="CCHC-TYPE DOMAIN-CONTAINING PROTEIN"/>
    <property type="match status" value="1"/>
</dbReference>
<evidence type="ECO:0008006" key="4">
    <source>
        <dbReference type="Google" id="ProtNLM"/>
    </source>
</evidence>